<protein>
    <recommendedName>
        <fullName evidence="2">BHLH domain-containing protein</fullName>
    </recommendedName>
</protein>
<reference evidence="3 4" key="1">
    <citation type="journal article" date="2018" name="Mol. Biol. Evol.">
        <title>Analysis of the draft genome of the red seaweed Gracilariopsis chorda provides insights into genome size evolution in Rhodophyta.</title>
        <authorList>
            <person name="Lee J."/>
            <person name="Yang E.C."/>
            <person name="Graf L."/>
            <person name="Yang J.H."/>
            <person name="Qiu H."/>
            <person name="Zel Zion U."/>
            <person name="Chan C.X."/>
            <person name="Stephens T.G."/>
            <person name="Weber A.P.M."/>
            <person name="Boo G.H."/>
            <person name="Boo S.M."/>
            <person name="Kim K.M."/>
            <person name="Shin Y."/>
            <person name="Jung M."/>
            <person name="Lee S.J."/>
            <person name="Yim H.S."/>
            <person name="Lee J.H."/>
            <person name="Bhattacharya D."/>
            <person name="Yoon H.S."/>
        </authorList>
    </citation>
    <scope>NUCLEOTIDE SEQUENCE [LARGE SCALE GENOMIC DNA]</scope>
    <source>
        <strain evidence="3 4">SKKU-2015</strain>
        <tissue evidence="3">Whole body</tissue>
    </source>
</reference>
<evidence type="ECO:0000313" key="3">
    <source>
        <dbReference type="EMBL" id="PXF44424.1"/>
    </source>
</evidence>
<dbReference type="EMBL" id="NBIV01000092">
    <property type="protein sequence ID" value="PXF44424.1"/>
    <property type="molecule type" value="Genomic_DNA"/>
</dbReference>
<comment type="caution">
    <text evidence="3">The sequence shown here is derived from an EMBL/GenBank/DDBJ whole genome shotgun (WGS) entry which is preliminary data.</text>
</comment>
<dbReference type="GO" id="GO:0046983">
    <property type="term" value="F:protein dimerization activity"/>
    <property type="evidence" value="ECO:0007669"/>
    <property type="project" value="InterPro"/>
</dbReference>
<feature type="region of interest" description="Disordered" evidence="1">
    <location>
        <begin position="1"/>
        <end position="31"/>
    </location>
</feature>
<dbReference type="PROSITE" id="PS50888">
    <property type="entry name" value="BHLH"/>
    <property type="match status" value="1"/>
</dbReference>
<feature type="compositionally biased region" description="Low complexity" evidence="1">
    <location>
        <begin position="105"/>
        <end position="114"/>
    </location>
</feature>
<evidence type="ECO:0000259" key="2">
    <source>
        <dbReference type="PROSITE" id="PS50888"/>
    </source>
</evidence>
<accession>A0A2V3IQR8</accession>
<dbReference type="SUPFAM" id="SSF47459">
    <property type="entry name" value="HLH, helix-loop-helix DNA-binding domain"/>
    <property type="match status" value="1"/>
</dbReference>
<dbReference type="OrthoDB" id="10493051at2759"/>
<proteinExistence type="predicted"/>
<feature type="compositionally biased region" description="Acidic residues" evidence="1">
    <location>
        <begin position="81"/>
        <end position="104"/>
    </location>
</feature>
<feature type="region of interest" description="Disordered" evidence="1">
    <location>
        <begin position="49"/>
        <end position="160"/>
    </location>
</feature>
<evidence type="ECO:0000256" key="1">
    <source>
        <dbReference type="SAM" id="MobiDB-lite"/>
    </source>
</evidence>
<name>A0A2V3IQR8_9FLOR</name>
<dbReference type="Proteomes" id="UP000247409">
    <property type="component" value="Unassembled WGS sequence"/>
</dbReference>
<dbReference type="InterPro" id="IPR036638">
    <property type="entry name" value="HLH_DNA-bd_sf"/>
</dbReference>
<feature type="compositionally biased region" description="Basic residues" evidence="1">
    <location>
        <begin position="19"/>
        <end position="29"/>
    </location>
</feature>
<dbReference type="InterPro" id="IPR011598">
    <property type="entry name" value="bHLH_dom"/>
</dbReference>
<feature type="compositionally biased region" description="Polar residues" evidence="1">
    <location>
        <begin position="129"/>
        <end position="143"/>
    </location>
</feature>
<feature type="domain" description="BHLH" evidence="2">
    <location>
        <begin position="146"/>
        <end position="198"/>
    </location>
</feature>
<feature type="compositionally biased region" description="Basic residues" evidence="1">
    <location>
        <begin position="147"/>
        <end position="160"/>
    </location>
</feature>
<evidence type="ECO:0000313" key="4">
    <source>
        <dbReference type="Proteomes" id="UP000247409"/>
    </source>
</evidence>
<dbReference type="Pfam" id="PF00010">
    <property type="entry name" value="HLH"/>
    <property type="match status" value="1"/>
</dbReference>
<dbReference type="AlphaFoldDB" id="A0A2V3IQR8"/>
<sequence length="388" mass="43316">MYRRYRGAIDVIGSGGHPARPRAGRRRGAPLHTLSSRFLRISYPASVTEQFRSARKRHGPQRPPLREARLPSSPQTSPPSFDEDDDDASLPDQNEYEPSDDDSNNSDFQQQHHTPLPPQPQSTPTIITNNPENQSITSGHASPTQQRRNHHNTHTRRCRARLNGRFDTLNNILPRSPTVEVKHKVHILDHAITALQEMHQQNANLQLLLALRSRPRLVKWVDSFVPTASSIQQALDPFISLVCHTAAWPYAEVWHAQPPHINLIHTSPRATTMHFPALNHLAHVSAAQTQLCFADDFVGKCFETRVPRWSCSPVQQCQVAQRAQLLAAARIQCAFAVPIPVAGDVSHVVAFFDVRQRERDTTQVQFAAFAAVCVGNAWAAKQASALAS</sequence>
<organism evidence="3 4">
    <name type="scientific">Gracilariopsis chorda</name>
    <dbReference type="NCBI Taxonomy" id="448386"/>
    <lineage>
        <taxon>Eukaryota</taxon>
        <taxon>Rhodophyta</taxon>
        <taxon>Florideophyceae</taxon>
        <taxon>Rhodymeniophycidae</taxon>
        <taxon>Gracilariales</taxon>
        <taxon>Gracilariaceae</taxon>
        <taxon>Gracilariopsis</taxon>
    </lineage>
</organism>
<dbReference type="Gene3D" id="4.10.280.10">
    <property type="entry name" value="Helix-loop-helix DNA-binding domain"/>
    <property type="match status" value="1"/>
</dbReference>
<keyword evidence="4" id="KW-1185">Reference proteome</keyword>
<gene>
    <name evidence="3" type="ORF">BWQ96_05867</name>
</gene>